<dbReference type="EMBL" id="CABITT030000003">
    <property type="protein sequence ID" value="VVA98336.1"/>
    <property type="molecule type" value="Genomic_DNA"/>
</dbReference>
<dbReference type="AlphaFoldDB" id="A0A565BBZ0"/>
<proteinExistence type="predicted"/>
<protein>
    <submittedName>
        <fullName evidence="2">Uncharacterized protein</fullName>
    </submittedName>
</protein>
<keyword evidence="1" id="KW-0812">Transmembrane</keyword>
<keyword evidence="3" id="KW-1185">Reference proteome</keyword>
<gene>
    <name evidence="2" type="ORF">ANE_LOCUS8781</name>
</gene>
<keyword evidence="1" id="KW-1133">Transmembrane helix</keyword>
<accession>A0A565BBZ0</accession>
<feature type="transmembrane region" description="Helical" evidence="1">
    <location>
        <begin position="23"/>
        <end position="49"/>
    </location>
</feature>
<feature type="transmembrane region" description="Helical" evidence="1">
    <location>
        <begin position="69"/>
        <end position="102"/>
    </location>
</feature>
<evidence type="ECO:0000256" key="1">
    <source>
        <dbReference type="SAM" id="Phobius"/>
    </source>
</evidence>
<comment type="caution">
    <text evidence="2">The sequence shown here is derived from an EMBL/GenBank/DDBJ whole genome shotgun (WGS) entry which is preliminary data.</text>
</comment>
<keyword evidence="1" id="KW-0472">Membrane</keyword>
<reference evidence="2" key="1">
    <citation type="submission" date="2019-07" db="EMBL/GenBank/DDBJ databases">
        <authorList>
            <person name="Dittberner H."/>
        </authorList>
    </citation>
    <scope>NUCLEOTIDE SEQUENCE [LARGE SCALE GENOMIC DNA]</scope>
</reference>
<evidence type="ECO:0000313" key="3">
    <source>
        <dbReference type="Proteomes" id="UP000489600"/>
    </source>
</evidence>
<dbReference type="Proteomes" id="UP000489600">
    <property type="component" value="Unassembled WGS sequence"/>
</dbReference>
<name>A0A565BBZ0_9BRAS</name>
<evidence type="ECO:0000313" key="2">
    <source>
        <dbReference type="EMBL" id="VVA98336.1"/>
    </source>
</evidence>
<sequence>MVISLAKTILSHYGNGDRFLNRFIFFLWGMMIFVLGCSVTNLIGIDHIVLSISIVDLRVQYDDKFYNEWWWFLVSFHTSLVISILDMVSNNGCVLTITALLWEETPWKPPRKRQWSKVEDASSLLYGDICTIIENWQSEILFLTTESIYWVLNRRIFIDITRKLANVIQQEELVFGSLTKWVIANDEDCTRLNANM</sequence>
<organism evidence="2 3">
    <name type="scientific">Arabis nemorensis</name>
    <dbReference type="NCBI Taxonomy" id="586526"/>
    <lineage>
        <taxon>Eukaryota</taxon>
        <taxon>Viridiplantae</taxon>
        <taxon>Streptophyta</taxon>
        <taxon>Embryophyta</taxon>
        <taxon>Tracheophyta</taxon>
        <taxon>Spermatophyta</taxon>
        <taxon>Magnoliopsida</taxon>
        <taxon>eudicotyledons</taxon>
        <taxon>Gunneridae</taxon>
        <taxon>Pentapetalae</taxon>
        <taxon>rosids</taxon>
        <taxon>malvids</taxon>
        <taxon>Brassicales</taxon>
        <taxon>Brassicaceae</taxon>
        <taxon>Arabideae</taxon>
        <taxon>Arabis</taxon>
    </lineage>
</organism>